<feature type="chain" id="PRO_5001711644" description="Periplasmic protein" evidence="1">
    <location>
        <begin position="17"/>
        <end position="153"/>
    </location>
</feature>
<dbReference type="eggNOG" id="ENOG5030TU1">
    <property type="taxonomic scope" value="Bacteria"/>
</dbReference>
<dbReference type="OrthoDB" id="5339555at2"/>
<dbReference type="HOGENOM" id="CLU_132691_0_0_7"/>
<evidence type="ECO:0000313" key="2">
    <source>
        <dbReference type="EMBL" id="AII14487.1"/>
    </source>
</evidence>
<accession>A0A076FAI7</accession>
<reference evidence="3" key="1">
    <citation type="journal article" date="2014" name="Genome Announc.">
        <title>Complete Genome Sequence of Campylobacter iguaniorum Strain 1485ET, Isolated from a Bearded Dragon (Pogona vitticeps).</title>
        <authorList>
            <person name="Gilbert M.J."/>
            <person name="Miller W.G."/>
            <person name="Yee E."/>
            <person name="Kik M."/>
            <person name="Wagenaar J.A."/>
            <person name="Duim B."/>
        </authorList>
    </citation>
    <scope>NUCLEOTIDE SEQUENCE [LARGE SCALE GENOMIC DNA]</scope>
    <source>
        <strain evidence="3">1485E</strain>
    </source>
</reference>
<keyword evidence="3" id="KW-1185">Reference proteome</keyword>
<dbReference type="EMBL" id="CP009043">
    <property type="protein sequence ID" value="AII14487.1"/>
    <property type="molecule type" value="Genomic_DNA"/>
</dbReference>
<organism evidence="2 3">
    <name type="scientific">Campylobacter iguaniorum</name>
    <dbReference type="NCBI Taxonomy" id="1244531"/>
    <lineage>
        <taxon>Bacteria</taxon>
        <taxon>Pseudomonadati</taxon>
        <taxon>Campylobacterota</taxon>
        <taxon>Epsilonproteobacteria</taxon>
        <taxon>Campylobacterales</taxon>
        <taxon>Campylobacteraceae</taxon>
        <taxon>Campylobacter</taxon>
    </lineage>
</organism>
<proteinExistence type="predicted"/>
<evidence type="ECO:0000256" key="1">
    <source>
        <dbReference type="SAM" id="SignalP"/>
    </source>
</evidence>
<dbReference type="Proteomes" id="UP000028486">
    <property type="component" value="Chromosome"/>
</dbReference>
<evidence type="ECO:0000313" key="3">
    <source>
        <dbReference type="Proteomes" id="UP000028486"/>
    </source>
</evidence>
<gene>
    <name evidence="2" type="ORF">CIG1485E_0627</name>
</gene>
<keyword evidence="1" id="KW-0732">Signal</keyword>
<dbReference type="STRING" id="1244531.CIG2463D_0627"/>
<protein>
    <recommendedName>
        <fullName evidence="4">Periplasmic protein</fullName>
    </recommendedName>
</protein>
<sequence>MKKILLSLCVAIFVSANTISINDFQSDLYSKSGANNMKKISMSLDIQTRHDDANKAALLDSINIIVSSFYAEDMLTSLGKENFKKTLIKYASKKHGIEIEEIYIISLKIVNEIDIEKIIKAIKDRDLCGEKTLAPNDITKELNKNFGNDFGEN</sequence>
<dbReference type="AlphaFoldDB" id="A0A076FAI7"/>
<evidence type="ECO:0008006" key="4">
    <source>
        <dbReference type="Google" id="ProtNLM"/>
    </source>
</evidence>
<dbReference type="RefSeq" id="WP_038453635.1">
    <property type="nucleotide sequence ID" value="NZ_CP009043.1"/>
</dbReference>
<feature type="signal peptide" evidence="1">
    <location>
        <begin position="1"/>
        <end position="16"/>
    </location>
</feature>
<dbReference type="KEGG" id="caj:CIG1485E_0627"/>
<name>A0A076FAI7_9BACT</name>